<keyword evidence="1" id="KW-1133">Transmembrane helix</keyword>
<dbReference type="AlphaFoldDB" id="A0A0M3KA63"/>
<dbReference type="WBParaSite" id="ASIM_0001785901-mRNA-1">
    <property type="protein sequence ID" value="ASIM_0001785901-mRNA-1"/>
    <property type="gene ID" value="ASIM_0001785901"/>
</dbReference>
<feature type="transmembrane region" description="Helical" evidence="1">
    <location>
        <begin position="20"/>
        <end position="40"/>
    </location>
</feature>
<dbReference type="EMBL" id="UYRR01033922">
    <property type="protein sequence ID" value="VDK59940.1"/>
    <property type="molecule type" value="Genomic_DNA"/>
</dbReference>
<dbReference type="Proteomes" id="UP000267096">
    <property type="component" value="Unassembled WGS sequence"/>
</dbReference>
<keyword evidence="1" id="KW-0812">Transmembrane</keyword>
<accession>A0A0M3KA63</accession>
<name>A0A0M3KA63_ANISI</name>
<keyword evidence="1" id="KW-0472">Membrane</keyword>
<organism evidence="4">
    <name type="scientific">Anisakis simplex</name>
    <name type="common">Herring worm</name>
    <dbReference type="NCBI Taxonomy" id="6269"/>
    <lineage>
        <taxon>Eukaryota</taxon>
        <taxon>Metazoa</taxon>
        <taxon>Ecdysozoa</taxon>
        <taxon>Nematoda</taxon>
        <taxon>Chromadorea</taxon>
        <taxon>Rhabditida</taxon>
        <taxon>Spirurina</taxon>
        <taxon>Ascaridomorpha</taxon>
        <taxon>Ascaridoidea</taxon>
        <taxon>Anisakidae</taxon>
        <taxon>Anisakis</taxon>
        <taxon>Anisakis simplex complex</taxon>
    </lineage>
</organism>
<evidence type="ECO:0000313" key="2">
    <source>
        <dbReference type="EMBL" id="VDK59940.1"/>
    </source>
</evidence>
<reference evidence="4" key="1">
    <citation type="submission" date="2017-02" db="UniProtKB">
        <authorList>
            <consortium name="WormBaseParasite"/>
        </authorList>
    </citation>
    <scope>IDENTIFICATION</scope>
</reference>
<sequence length="70" mass="7285">MGREVRRSAAWNRMGTVRFVGSGVIVVATEIALVISGCGLELSTARFANSDAVTVGSDNSGDSNGDKVIR</sequence>
<reference evidence="2 3" key="2">
    <citation type="submission" date="2018-11" db="EMBL/GenBank/DDBJ databases">
        <authorList>
            <consortium name="Pathogen Informatics"/>
        </authorList>
    </citation>
    <scope>NUCLEOTIDE SEQUENCE [LARGE SCALE GENOMIC DNA]</scope>
</reference>
<proteinExistence type="predicted"/>
<protein>
    <submittedName>
        <fullName evidence="4">Lipoprotein</fullName>
    </submittedName>
</protein>
<evidence type="ECO:0000313" key="3">
    <source>
        <dbReference type="Proteomes" id="UP000267096"/>
    </source>
</evidence>
<evidence type="ECO:0000256" key="1">
    <source>
        <dbReference type="SAM" id="Phobius"/>
    </source>
</evidence>
<evidence type="ECO:0000313" key="4">
    <source>
        <dbReference type="WBParaSite" id="ASIM_0001785901-mRNA-1"/>
    </source>
</evidence>
<gene>
    <name evidence="2" type="ORF">ASIM_LOCUS17263</name>
</gene>
<keyword evidence="3" id="KW-1185">Reference proteome</keyword>